<gene>
    <name evidence="1" type="ORF">KUCAC02_023933</name>
</gene>
<accession>A0ACB9WGE2</accession>
<dbReference type="Proteomes" id="UP001057452">
    <property type="component" value="Chromosome 22"/>
</dbReference>
<evidence type="ECO:0000313" key="1">
    <source>
        <dbReference type="EMBL" id="KAI4812557.1"/>
    </source>
</evidence>
<sequence length="50" mass="5722">DDITLARSARAIPQGKPLDHRRPELWHKTTDSPPQPLPSFRTLSPKMTFL</sequence>
<evidence type="ECO:0000313" key="2">
    <source>
        <dbReference type="Proteomes" id="UP001057452"/>
    </source>
</evidence>
<keyword evidence="2" id="KW-1185">Reference proteome</keyword>
<reference evidence="1" key="1">
    <citation type="submission" date="2022-05" db="EMBL/GenBank/DDBJ databases">
        <title>Chromosome-level genome of Chaenocephalus aceratus.</title>
        <authorList>
            <person name="Park H."/>
        </authorList>
    </citation>
    <scope>NUCLEOTIDE SEQUENCE</scope>
    <source>
        <strain evidence="1">KU_202001</strain>
    </source>
</reference>
<proteinExistence type="predicted"/>
<feature type="non-terminal residue" evidence="1">
    <location>
        <position position="50"/>
    </location>
</feature>
<organism evidence="1 2">
    <name type="scientific">Chaenocephalus aceratus</name>
    <name type="common">Blackfin icefish</name>
    <name type="synonym">Chaenichthys aceratus</name>
    <dbReference type="NCBI Taxonomy" id="36190"/>
    <lineage>
        <taxon>Eukaryota</taxon>
        <taxon>Metazoa</taxon>
        <taxon>Chordata</taxon>
        <taxon>Craniata</taxon>
        <taxon>Vertebrata</taxon>
        <taxon>Euteleostomi</taxon>
        <taxon>Actinopterygii</taxon>
        <taxon>Neopterygii</taxon>
        <taxon>Teleostei</taxon>
        <taxon>Neoteleostei</taxon>
        <taxon>Acanthomorphata</taxon>
        <taxon>Eupercaria</taxon>
        <taxon>Perciformes</taxon>
        <taxon>Notothenioidei</taxon>
        <taxon>Channichthyidae</taxon>
        <taxon>Chaenocephalus</taxon>
    </lineage>
</organism>
<feature type="non-terminal residue" evidence="1">
    <location>
        <position position="1"/>
    </location>
</feature>
<comment type="caution">
    <text evidence="1">The sequence shown here is derived from an EMBL/GenBank/DDBJ whole genome shotgun (WGS) entry which is preliminary data.</text>
</comment>
<name>A0ACB9WGE2_CHAAC</name>
<dbReference type="EMBL" id="CM043806">
    <property type="protein sequence ID" value="KAI4812557.1"/>
    <property type="molecule type" value="Genomic_DNA"/>
</dbReference>
<protein>
    <submittedName>
        <fullName evidence="1">Uncharacterized protein</fullName>
    </submittedName>
</protein>